<evidence type="ECO:0000256" key="1">
    <source>
        <dbReference type="SAM" id="MobiDB-lite"/>
    </source>
</evidence>
<organism evidence="2 3">
    <name type="scientific">Aulographum hederae CBS 113979</name>
    <dbReference type="NCBI Taxonomy" id="1176131"/>
    <lineage>
        <taxon>Eukaryota</taxon>
        <taxon>Fungi</taxon>
        <taxon>Dikarya</taxon>
        <taxon>Ascomycota</taxon>
        <taxon>Pezizomycotina</taxon>
        <taxon>Dothideomycetes</taxon>
        <taxon>Pleosporomycetidae</taxon>
        <taxon>Aulographales</taxon>
        <taxon>Aulographaceae</taxon>
    </lineage>
</organism>
<dbReference type="OrthoDB" id="409136at2759"/>
<proteinExistence type="predicted"/>
<accession>A0A6G1HE96</accession>
<feature type="compositionally biased region" description="Low complexity" evidence="1">
    <location>
        <begin position="93"/>
        <end position="106"/>
    </location>
</feature>
<evidence type="ECO:0000313" key="2">
    <source>
        <dbReference type="EMBL" id="KAF1991394.1"/>
    </source>
</evidence>
<keyword evidence="3" id="KW-1185">Reference proteome</keyword>
<dbReference type="EMBL" id="ML977139">
    <property type="protein sequence ID" value="KAF1991394.1"/>
    <property type="molecule type" value="Genomic_DNA"/>
</dbReference>
<dbReference type="AlphaFoldDB" id="A0A6G1HE96"/>
<protein>
    <submittedName>
        <fullName evidence="2">Uncharacterized protein</fullName>
    </submittedName>
</protein>
<evidence type="ECO:0000313" key="3">
    <source>
        <dbReference type="Proteomes" id="UP000800041"/>
    </source>
</evidence>
<feature type="region of interest" description="Disordered" evidence="1">
    <location>
        <begin position="83"/>
        <end position="110"/>
    </location>
</feature>
<name>A0A6G1HE96_9PEZI</name>
<dbReference type="Proteomes" id="UP000800041">
    <property type="component" value="Unassembled WGS sequence"/>
</dbReference>
<sequence>MTQTPRPDPPESPTLRGRLPQTVLPVLAEWQNDFDPRELSRVSMYSMPGAGDMSECSVRDPSMATSYSYTSYSTASSSYATMSNAEQYQSPPSLTDTQTMTDSTSSHPPVTLRNFMPVPETDENGDLAFDPSILPYLQQSALSSASAAHLECPFRFLLCPFRFPFTNGLAWREHAKTHFRTHTLPRTSHCPFCPTSSTSFSSWDARMDHVEWHHHNGQTLEHGNADNHLFQYLWSKRIIRDHELKDLKENGVLTRPMQEARPVAYTMGEREERRERRLNGQRRR</sequence>
<reference evidence="2" key="1">
    <citation type="journal article" date="2020" name="Stud. Mycol.">
        <title>101 Dothideomycetes genomes: a test case for predicting lifestyles and emergence of pathogens.</title>
        <authorList>
            <person name="Haridas S."/>
            <person name="Albert R."/>
            <person name="Binder M."/>
            <person name="Bloem J."/>
            <person name="Labutti K."/>
            <person name="Salamov A."/>
            <person name="Andreopoulos B."/>
            <person name="Baker S."/>
            <person name="Barry K."/>
            <person name="Bills G."/>
            <person name="Bluhm B."/>
            <person name="Cannon C."/>
            <person name="Castanera R."/>
            <person name="Culley D."/>
            <person name="Daum C."/>
            <person name="Ezra D."/>
            <person name="Gonzalez J."/>
            <person name="Henrissat B."/>
            <person name="Kuo A."/>
            <person name="Liang C."/>
            <person name="Lipzen A."/>
            <person name="Lutzoni F."/>
            <person name="Magnuson J."/>
            <person name="Mondo S."/>
            <person name="Nolan M."/>
            <person name="Ohm R."/>
            <person name="Pangilinan J."/>
            <person name="Park H.-J."/>
            <person name="Ramirez L."/>
            <person name="Alfaro M."/>
            <person name="Sun H."/>
            <person name="Tritt A."/>
            <person name="Yoshinaga Y."/>
            <person name="Zwiers L.-H."/>
            <person name="Turgeon B."/>
            <person name="Goodwin S."/>
            <person name="Spatafora J."/>
            <person name="Crous P."/>
            <person name="Grigoriev I."/>
        </authorList>
    </citation>
    <scope>NUCLEOTIDE SEQUENCE</scope>
    <source>
        <strain evidence="2">CBS 113979</strain>
    </source>
</reference>
<gene>
    <name evidence="2" type="ORF">K402DRAFT_400140</name>
</gene>